<proteinExistence type="predicted"/>
<keyword evidence="5 6" id="KW-0472">Membrane</keyword>
<dbReference type="InterPro" id="IPR050445">
    <property type="entry name" value="Bact_polysacc_biosynth/exp"/>
</dbReference>
<evidence type="ECO:0000259" key="7">
    <source>
        <dbReference type="Pfam" id="PF02706"/>
    </source>
</evidence>
<reference evidence="8 9" key="1">
    <citation type="journal article" date="2009" name="Stand. Genomic Sci.">
        <title>Complete genome sequence of Pedobacter heparinus type strain (HIM 762-3).</title>
        <authorList>
            <person name="Han C."/>
            <person name="Spring S."/>
            <person name="Lapidus A."/>
            <person name="Del Rio T.G."/>
            <person name="Tice H."/>
            <person name="Copeland A."/>
            <person name="Cheng J.F."/>
            <person name="Lucas S."/>
            <person name="Chen F."/>
            <person name="Nolan M."/>
            <person name="Bruce D."/>
            <person name="Goodwin L."/>
            <person name="Pitluck S."/>
            <person name="Ivanova N."/>
            <person name="Mavromatis K."/>
            <person name="Mikhailova N."/>
            <person name="Pati A."/>
            <person name="Chen A."/>
            <person name="Palaniappan K."/>
            <person name="Land M."/>
            <person name="Hauser L."/>
            <person name="Chang Y.J."/>
            <person name="Jeffries C.C."/>
            <person name="Saunders E."/>
            <person name="Chertkov O."/>
            <person name="Brettin T."/>
            <person name="Goker M."/>
            <person name="Rohde M."/>
            <person name="Bristow J."/>
            <person name="Eisen J.A."/>
            <person name="Markowitz V."/>
            <person name="Hugenholtz P."/>
            <person name="Kyrpides N.C."/>
            <person name="Klenk H.P."/>
            <person name="Detter J.C."/>
        </authorList>
    </citation>
    <scope>NUCLEOTIDE SEQUENCE [LARGE SCALE GENOMIC DNA]</scope>
    <source>
        <strain evidence="9">ATCC 13125 / DSM 2366 / CIP 104194 / JCM 7457 / NBRC 12017 / NCIMB 9290 / NRRL B-14731 / HIM 762-3</strain>
    </source>
</reference>
<dbReference type="InterPro" id="IPR003856">
    <property type="entry name" value="LPS_length_determ_N"/>
</dbReference>
<accession>C6XVR4</accession>
<dbReference type="KEGG" id="phe:Phep_3948"/>
<dbReference type="Pfam" id="PF02706">
    <property type="entry name" value="Wzz"/>
    <property type="match status" value="1"/>
</dbReference>
<evidence type="ECO:0000256" key="6">
    <source>
        <dbReference type="SAM" id="Phobius"/>
    </source>
</evidence>
<evidence type="ECO:0000313" key="9">
    <source>
        <dbReference type="Proteomes" id="UP000000852"/>
    </source>
</evidence>
<evidence type="ECO:0000256" key="3">
    <source>
        <dbReference type="ARBA" id="ARBA00022692"/>
    </source>
</evidence>
<comment type="subcellular location">
    <subcellularLocation>
        <location evidence="1">Cell membrane</location>
        <topology evidence="1">Multi-pass membrane protein</topology>
    </subcellularLocation>
</comment>
<feature type="transmembrane region" description="Helical" evidence="6">
    <location>
        <begin position="37"/>
        <end position="57"/>
    </location>
</feature>
<dbReference type="PANTHER" id="PTHR32309:SF31">
    <property type="entry name" value="CAPSULAR EXOPOLYSACCHARIDE FAMILY"/>
    <property type="match status" value="1"/>
</dbReference>
<gene>
    <name evidence="8" type="ordered locus">Phep_3948</name>
</gene>
<dbReference type="GO" id="GO:0005886">
    <property type="term" value="C:plasma membrane"/>
    <property type="evidence" value="ECO:0007669"/>
    <property type="project" value="UniProtKB-SubCell"/>
</dbReference>
<dbReference type="RefSeq" id="WP_015809747.1">
    <property type="nucleotide sequence ID" value="NC_013061.1"/>
</dbReference>
<dbReference type="STRING" id="485917.Phep_3948"/>
<protein>
    <submittedName>
        <fullName evidence="8">Lipopolysaccharide biosynthesis protein</fullName>
    </submittedName>
</protein>
<evidence type="ECO:0000256" key="2">
    <source>
        <dbReference type="ARBA" id="ARBA00022475"/>
    </source>
</evidence>
<dbReference type="HOGENOM" id="CLU_063455_0_0_10"/>
<dbReference type="EMBL" id="CP001681">
    <property type="protein sequence ID" value="ACU06139.1"/>
    <property type="molecule type" value="Genomic_DNA"/>
</dbReference>
<keyword evidence="3 6" id="KW-0812">Transmembrane</keyword>
<dbReference type="eggNOG" id="COG3206">
    <property type="taxonomic scope" value="Bacteria"/>
</dbReference>
<feature type="transmembrane region" description="Helical" evidence="6">
    <location>
        <begin position="339"/>
        <end position="360"/>
    </location>
</feature>
<feature type="domain" description="Polysaccharide chain length determinant N-terminal" evidence="7">
    <location>
        <begin position="31"/>
        <end position="115"/>
    </location>
</feature>
<keyword evidence="9" id="KW-1185">Reference proteome</keyword>
<dbReference type="OrthoDB" id="745212at2"/>
<evidence type="ECO:0000256" key="5">
    <source>
        <dbReference type="ARBA" id="ARBA00023136"/>
    </source>
</evidence>
<keyword evidence="2" id="KW-1003">Cell membrane</keyword>
<evidence type="ECO:0000313" key="8">
    <source>
        <dbReference type="EMBL" id="ACU06139.1"/>
    </source>
</evidence>
<dbReference type="PANTHER" id="PTHR32309">
    <property type="entry name" value="TYROSINE-PROTEIN KINASE"/>
    <property type="match status" value="1"/>
</dbReference>
<dbReference type="AlphaFoldDB" id="C6XVR4"/>
<evidence type="ECO:0000256" key="4">
    <source>
        <dbReference type="ARBA" id="ARBA00022989"/>
    </source>
</evidence>
<sequence>MAIERSRSEINRESDEISLNELTHQIGEWYRFFLKKWLVIIIFGFIGAALGLTYSLFKKPVYTASTNFVLENSESAGLGQYAGLASMVGIDIDSKGGIFQGDNLLELYKSRKMIQQTLLSIVDSNSKKLLIDYYIEFNKLKESWVEKPGLKEIHFSNSFNGTGKSYSKDVRLRDSILGVIVNDINTNYLTVGKLDKKSSIIKVDVKSKDEEFAKLLNDYIVKNVSEFYIQTKTKKALENVMILTKKTDSVRNVMNGAIYTAVAVADATPNLNPTRQVQRTVPTQRAQFSAESNKALLSSLVQNLEMAKLSLLKETPLIQVVDQPIYPLKVEAFGKLKGIIVGGFLGGFIIIIILIVSKLFGTQGS</sequence>
<organism evidence="8 9">
    <name type="scientific">Pedobacter heparinus (strain ATCC 13125 / DSM 2366 / CIP 104194 / JCM 7457 / NBRC 12017 / NCIMB 9290 / NRRL B-14731 / HIM 762-3)</name>
    <dbReference type="NCBI Taxonomy" id="485917"/>
    <lineage>
        <taxon>Bacteria</taxon>
        <taxon>Pseudomonadati</taxon>
        <taxon>Bacteroidota</taxon>
        <taxon>Sphingobacteriia</taxon>
        <taxon>Sphingobacteriales</taxon>
        <taxon>Sphingobacteriaceae</taxon>
        <taxon>Pedobacter</taxon>
    </lineage>
</organism>
<evidence type="ECO:0000256" key="1">
    <source>
        <dbReference type="ARBA" id="ARBA00004651"/>
    </source>
</evidence>
<dbReference type="Proteomes" id="UP000000852">
    <property type="component" value="Chromosome"/>
</dbReference>
<name>C6XVR4_PEDHD</name>
<keyword evidence="4 6" id="KW-1133">Transmembrane helix</keyword>